<keyword evidence="7" id="KW-1185">Reference proteome</keyword>
<dbReference type="AlphaFoldDB" id="A0A4Y7PGG1"/>
<dbReference type="GO" id="GO:0034458">
    <property type="term" value="F:3'-5' RNA helicase activity"/>
    <property type="evidence" value="ECO:0007669"/>
    <property type="project" value="TreeGrafter"/>
</dbReference>
<evidence type="ECO:0000313" key="6">
    <source>
        <dbReference type="EMBL" id="TDL13942.1"/>
    </source>
</evidence>
<proteinExistence type="predicted"/>
<dbReference type="PANTHER" id="PTHR18934">
    <property type="entry name" value="ATP-DEPENDENT RNA HELICASE"/>
    <property type="match status" value="1"/>
</dbReference>
<organism evidence="6 7">
    <name type="scientific">Rickenella mellea</name>
    <dbReference type="NCBI Taxonomy" id="50990"/>
    <lineage>
        <taxon>Eukaryota</taxon>
        <taxon>Fungi</taxon>
        <taxon>Dikarya</taxon>
        <taxon>Basidiomycota</taxon>
        <taxon>Agaricomycotina</taxon>
        <taxon>Agaricomycetes</taxon>
        <taxon>Hymenochaetales</taxon>
        <taxon>Rickenellaceae</taxon>
        <taxon>Rickenella</taxon>
    </lineage>
</organism>
<dbReference type="OrthoDB" id="10253254at2759"/>
<keyword evidence="1" id="KW-0547">Nucleotide-binding</keyword>
<dbReference type="Proteomes" id="UP000294933">
    <property type="component" value="Unassembled WGS sequence"/>
</dbReference>
<keyword evidence="3" id="KW-0347">Helicase</keyword>
<reference evidence="6 7" key="1">
    <citation type="submission" date="2018-06" db="EMBL/GenBank/DDBJ databases">
        <title>A transcriptomic atlas of mushroom development highlights an independent origin of complex multicellularity.</title>
        <authorList>
            <consortium name="DOE Joint Genome Institute"/>
            <person name="Krizsan K."/>
            <person name="Almasi E."/>
            <person name="Merenyi Z."/>
            <person name="Sahu N."/>
            <person name="Viragh M."/>
            <person name="Koszo T."/>
            <person name="Mondo S."/>
            <person name="Kiss B."/>
            <person name="Balint B."/>
            <person name="Kues U."/>
            <person name="Barry K."/>
            <person name="Hegedus J.C."/>
            <person name="Henrissat B."/>
            <person name="Johnson J."/>
            <person name="Lipzen A."/>
            <person name="Ohm R."/>
            <person name="Nagy I."/>
            <person name="Pangilinan J."/>
            <person name="Yan J."/>
            <person name="Xiong Y."/>
            <person name="Grigoriev I.V."/>
            <person name="Hibbett D.S."/>
            <person name="Nagy L.G."/>
        </authorList>
    </citation>
    <scope>NUCLEOTIDE SEQUENCE [LARGE SCALE GENOMIC DNA]</scope>
    <source>
        <strain evidence="6 7">SZMC22713</strain>
    </source>
</reference>
<dbReference type="Gene3D" id="3.40.50.300">
    <property type="entry name" value="P-loop containing nucleotide triphosphate hydrolases"/>
    <property type="match status" value="1"/>
</dbReference>
<dbReference type="GO" id="GO:0005524">
    <property type="term" value="F:ATP binding"/>
    <property type="evidence" value="ECO:0007669"/>
    <property type="project" value="UniProtKB-KW"/>
</dbReference>
<evidence type="ECO:0000256" key="4">
    <source>
        <dbReference type="ARBA" id="ARBA00022840"/>
    </source>
</evidence>
<gene>
    <name evidence="6" type="ORF">BD410DRAFT_846490</name>
</gene>
<dbReference type="GO" id="GO:0016787">
    <property type="term" value="F:hydrolase activity"/>
    <property type="evidence" value="ECO:0007669"/>
    <property type="project" value="UniProtKB-KW"/>
</dbReference>
<sequence length="341" mass="38095">MSPIGHLKASLKIYLKSTGLHPDFGKYCEESKLETRDGMNHEHGANCFDDASGWGGDKKSPMGRTDSVRLDPDWYMVAEEVMIAGDEEHNLLAQYDLGVIKEAEIKTKQVRKISARQAQYNADNNLWEANRMVTSGVATRKALDLDLKDHSVHGMVHDLKPPFFDGRTVFKEQLEPFNHHPRPNEKREQAERAKAAAKLAALWVTALGNIMGVRDEEADAEADAEKQAKGNPNGEENFRGDSQFASHLKSSTAMSSFARNRTLKEQREYLPAFACREDILRTVRDNQVVVVVGETGSGKTTQLAQSLSMKTDIAIMESSVAHSLDVSRRCPVRSVSARKWR</sequence>
<evidence type="ECO:0008006" key="8">
    <source>
        <dbReference type="Google" id="ProtNLM"/>
    </source>
</evidence>
<keyword evidence="4" id="KW-0067">ATP-binding</keyword>
<name>A0A4Y7PGG1_9AGAM</name>
<dbReference type="STRING" id="50990.A0A4Y7PGG1"/>
<dbReference type="EMBL" id="ML170427">
    <property type="protein sequence ID" value="TDL13942.1"/>
    <property type="molecule type" value="Genomic_DNA"/>
</dbReference>
<keyword evidence="2" id="KW-0378">Hydrolase</keyword>
<evidence type="ECO:0000256" key="2">
    <source>
        <dbReference type="ARBA" id="ARBA00022801"/>
    </source>
</evidence>
<accession>A0A4Y7PGG1</accession>
<dbReference type="SUPFAM" id="SSF52540">
    <property type="entry name" value="P-loop containing nucleoside triphosphate hydrolases"/>
    <property type="match status" value="1"/>
</dbReference>
<feature type="region of interest" description="Disordered" evidence="5">
    <location>
        <begin position="218"/>
        <end position="241"/>
    </location>
</feature>
<dbReference type="GO" id="GO:0003723">
    <property type="term" value="F:RNA binding"/>
    <property type="evidence" value="ECO:0007669"/>
    <property type="project" value="TreeGrafter"/>
</dbReference>
<evidence type="ECO:0000256" key="1">
    <source>
        <dbReference type="ARBA" id="ARBA00022741"/>
    </source>
</evidence>
<protein>
    <recommendedName>
        <fullName evidence="8">Helicase ATP-binding domain-containing protein</fullName>
    </recommendedName>
</protein>
<dbReference type="PANTHER" id="PTHR18934:SF91">
    <property type="entry name" value="PRE-MRNA-SPLICING FACTOR ATP-DEPENDENT RNA HELICASE PRP16"/>
    <property type="match status" value="1"/>
</dbReference>
<evidence type="ECO:0000256" key="3">
    <source>
        <dbReference type="ARBA" id="ARBA00022806"/>
    </source>
</evidence>
<evidence type="ECO:0000313" key="7">
    <source>
        <dbReference type="Proteomes" id="UP000294933"/>
    </source>
</evidence>
<dbReference type="VEuPathDB" id="FungiDB:BD410DRAFT_846490"/>
<evidence type="ECO:0000256" key="5">
    <source>
        <dbReference type="SAM" id="MobiDB-lite"/>
    </source>
</evidence>
<dbReference type="InterPro" id="IPR027417">
    <property type="entry name" value="P-loop_NTPase"/>
</dbReference>